<proteinExistence type="predicted"/>
<dbReference type="Gene3D" id="3.10.450.190">
    <property type="match status" value="1"/>
</dbReference>
<dbReference type="AlphaFoldDB" id="A0A382AFX6"/>
<feature type="non-terminal residue" evidence="2">
    <location>
        <position position="415"/>
    </location>
</feature>
<organism evidence="2">
    <name type="scientific">marine metagenome</name>
    <dbReference type="NCBI Taxonomy" id="408172"/>
    <lineage>
        <taxon>unclassified sequences</taxon>
        <taxon>metagenomes</taxon>
        <taxon>ecological metagenomes</taxon>
    </lineage>
</organism>
<name>A0A382AFX6_9ZZZZ</name>
<evidence type="ECO:0000313" key="2">
    <source>
        <dbReference type="EMBL" id="SVA99893.1"/>
    </source>
</evidence>
<dbReference type="Gene3D" id="2.40.50.260">
    <property type="entry name" value="Nucleic acid-binding protein domain"/>
    <property type="match status" value="1"/>
</dbReference>
<accession>A0A382AFX6</accession>
<dbReference type="Pfam" id="PF06714">
    <property type="entry name" value="Gp5_OB"/>
    <property type="match status" value="1"/>
</dbReference>
<dbReference type="SUPFAM" id="SSF69349">
    <property type="entry name" value="Phage fibre proteins"/>
    <property type="match status" value="1"/>
</dbReference>
<dbReference type="InterPro" id="IPR009590">
    <property type="entry name" value="Gp5_OB_N"/>
</dbReference>
<dbReference type="SUPFAM" id="SSF69255">
    <property type="entry name" value="gp5 N-terminal domain-like"/>
    <property type="match status" value="1"/>
</dbReference>
<gene>
    <name evidence="2" type="ORF">METZ01_LOCUS152747</name>
</gene>
<dbReference type="EMBL" id="UINC01025040">
    <property type="protein sequence ID" value="SVA99893.1"/>
    <property type="molecule type" value="Genomic_DNA"/>
</dbReference>
<protein>
    <recommendedName>
        <fullName evidence="1">Protein Gp5 N-terminal OB-fold domain-containing protein</fullName>
    </recommendedName>
</protein>
<evidence type="ECO:0000259" key="1">
    <source>
        <dbReference type="Pfam" id="PF06714"/>
    </source>
</evidence>
<reference evidence="2" key="1">
    <citation type="submission" date="2018-05" db="EMBL/GenBank/DDBJ databases">
        <authorList>
            <person name="Lanie J.A."/>
            <person name="Ng W.-L."/>
            <person name="Kazmierczak K.M."/>
            <person name="Andrzejewski T.M."/>
            <person name="Davidsen T.M."/>
            <person name="Wayne K.J."/>
            <person name="Tettelin H."/>
            <person name="Glass J.I."/>
            <person name="Rusch D."/>
            <person name="Podicherti R."/>
            <person name="Tsui H.-C.T."/>
            <person name="Winkler M.E."/>
        </authorList>
    </citation>
    <scope>NUCLEOTIDE SEQUENCE</scope>
</reference>
<feature type="domain" description="Protein Gp5 N-terminal OB-fold" evidence="1">
    <location>
        <begin position="40"/>
        <end position="127"/>
    </location>
</feature>
<sequence length="415" mass="46101">MEPDFMGKEGFTWAVGVVEDRMDPLFLGRCKVRWLGWHTKDKHDLRTDDLPWAFPLMPITSASQTGVGTSPTGPVEGTWVMGFFRDGDAANDPVMLGTLGGRPDKPCNPNEGFNDPRDYSPAFYQVDPATGNIVKEPPKFTDVPQHPRDVKFNKKRGIEIVEWSDKATLVKGQTDDDGNLLSGVLVEETDSQEAQVPDYEFSYNYPLLRFLGEPTTPRLARGREDGSTKIDTVLTSIGPGGMSVVKQVGTSIVQTKANLRMDPYPKAKGTSGSTFQEPASPYDAAYPYNHVHITESGHAIEIDDTPTSERLHWYHRSGSYREMGPLGNIVDKSNRDYFSCVLKNTHESVGGFKYSSIKYGYELCVNTAGGQEDYWLRVKGPGDVHLESEQGNFEVYCKDGIAFITASKIEFNAKE</sequence>